<dbReference type="EMBL" id="VRYZ01000002">
    <property type="protein sequence ID" value="TXS93617.1"/>
    <property type="molecule type" value="Genomic_DNA"/>
</dbReference>
<dbReference type="AlphaFoldDB" id="A0A5C9A1V5"/>
<comment type="caution">
    <text evidence="1">The sequence shown here is derived from an EMBL/GenBank/DDBJ whole genome shotgun (WGS) entry which is preliminary data.</text>
</comment>
<organism evidence="1 2">
    <name type="scientific">Parahaliea aestuarii</name>
    <dbReference type="NCBI Taxonomy" id="1852021"/>
    <lineage>
        <taxon>Bacteria</taxon>
        <taxon>Pseudomonadati</taxon>
        <taxon>Pseudomonadota</taxon>
        <taxon>Gammaproteobacteria</taxon>
        <taxon>Cellvibrionales</taxon>
        <taxon>Halieaceae</taxon>
        <taxon>Parahaliea</taxon>
    </lineage>
</organism>
<gene>
    <name evidence="1" type="ORF">FVW59_05145</name>
</gene>
<proteinExistence type="predicted"/>
<dbReference type="Proteomes" id="UP000321933">
    <property type="component" value="Unassembled WGS sequence"/>
</dbReference>
<keyword evidence="2" id="KW-1185">Reference proteome</keyword>
<dbReference type="Gene3D" id="3.50.70.20">
    <property type="entry name" value="Cytochrome P460"/>
    <property type="match status" value="1"/>
</dbReference>
<name>A0A5C9A1V5_9GAMM</name>
<reference evidence="1 2" key="1">
    <citation type="submission" date="2019-08" db="EMBL/GenBank/DDBJ databases">
        <title>Parahaliea maris sp. nov., isolated from the surface seawater.</title>
        <authorList>
            <person name="Liu Y."/>
        </authorList>
    </citation>
    <scope>NUCLEOTIDE SEQUENCE [LARGE SCALE GENOMIC DNA]</scope>
    <source>
        <strain evidence="1 2">S2-26</strain>
    </source>
</reference>
<accession>A0A5C9A1V5</accession>
<dbReference type="OrthoDB" id="7834092at2"/>
<dbReference type="InterPro" id="IPR038142">
    <property type="entry name" value="Cytochrome_P460_sp"/>
</dbReference>
<evidence type="ECO:0000313" key="1">
    <source>
        <dbReference type="EMBL" id="TXS93617.1"/>
    </source>
</evidence>
<evidence type="ECO:0000313" key="2">
    <source>
        <dbReference type="Proteomes" id="UP000321933"/>
    </source>
</evidence>
<sequence>MLTATLLTSGSVAEDAVTADTFSCIRDMTPVRGFFVDNIKGDLEATLAAANAAEGKPYPAGSVVQLVPTEVMVKREAGFSPVTNDWEFIELDVSAEGSSIRARGFADVVNRFGGNCLACHVKAEPQWDMICEQNHGCDPIPLTPVMIKAIQKTDPRCEPTPLSDEEKAALQALSALR</sequence>
<protein>
    <submittedName>
        <fullName evidence="1">Uncharacterized protein</fullName>
    </submittedName>
</protein>